<evidence type="ECO:0000313" key="6">
    <source>
        <dbReference type="Proteomes" id="UP001165565"/>
    </source>
</evidence>
<dbReference type="Pfam" id="PF03938">
    <property type="entry name" value="OmpH"/>
    <property type="match status" value="1"/>
</dbReference>
<dbReference type="GO" id="GO:0050821">
    <property type="term" value="P:protein stabilization"/>
    <property type="evidence" value="ECO:0007669"/>
    <property type="project" value="TreeGrafter"/>
</dbReference>
<keyword evidence="6" id="KW-1185">Reference proteome</keyword>
<dbReference type="PANTHER" id="PTHR35089">
    <property type="entry name" value="CHAPERONE PROTEIN SKP"/>
    <property type="match status" value="1"/>
</dbReference>
<feature type="chain" id="PRO_5041307506" evidence="4">
    <location>
        <begin position="27"/>
        <end position="211"/>
    </location>
</feature>
<evidence type="ECO:0000313" key="5">
    <source>
        <dbReference type="EMBL" id="MCW6534461.1"/>
    </source>
</evidence>
<comment type="similarity">
    <text evidence="1">Belongs to the Skp family.</text>
</comment>
<evidence type="ECO:0000256" key="2">
    <source>
        <dbReference type="ARBA" id="ARBA00022729"/>
    </source>
</evidence>
<evidence type="ECO:0000256" key="1">
    <source>
        <dbReference type="ARBA" id="ARBA00009091"/>
    </source>
</evidence>
<organism evidence="5 6">
    <name type="scientific">Sphingomonas lycopersici</name>
    <dbReference type="NCBI Taxonomy" id="2951807"/>
    <lineage>
        <taxon>Bacteria</taxon>
        <taxon>Pseudomonadati</taxon>
        <taxon>Pseudomonadota</taxon>
        <taxon>Alphaproteobacteria</taxon>
        <taxon>Sphingomonadales</taxon>
        <taxon>Sphingomonadaceae</taxon>
        <taxon>Sphingomonas</taxon>
    </lineage>
</organism>
<feature type="region of interest" description="Disordered" evidence="3">
    <location>
        <begin position="185"/>
        <end position="211"/>
    </location>
</feature>
<dbReference type="Proteomes" id="UP001165565">
    <property type="component" value="Unassembled WGS sequence"/>
</dbReference>
<protein>
    <submittedName>
        <fullName evidence="5">OmpH family outer membrane protein</fullName>
    </submittedName>
</protein>
<keyword evidence="2 4" id="KW-0732">Signal</keyword>
<dbReference type="EMBL" id="JANFAV010000003">
    <property type="protein sequence ID" value="MCW6534461.1"/>
    <property type="molecule type" value="Genomic_DNA"/>
</dbReference>
<dbReference type="SMART" id="SM00935">
    <property type="entry name" value="OmpH"/>
    <property type="match status" value="1"/>
</dbReference>
<accession>A0AA41ZD64</accession>
<feature type="signal peptide" evidence="4">
    <location>
        <begin position="1"/>
        <end position="26"/>
    </location>
</feature>
<dbReference type="AlphaFoldDB" id="A0AA41ZD64"/>
<gene>
    <name evidence="5" type="ORF">NEE01_06640</name>
</gene>
<feature type="compositionally biased region" description="Low complexity" evidence="3">
    <location>
        <begin position="185"/>
        <end position="203"/>
    </location>
</feature>
<dbReference type="PANTHER" id="PTHR35089:SF1">
    <property type="entry name" value="CHAPERONE PROTEIN SKP"/>
    <property type="match status" value="1"/>
</dbReference>
<reference evidence="5" key="1">
    <citation type="submission" date="2022-06" db="EMBL/GenBank/DDBJ databases">
        <title>Sphingomonas sp. nov. isolated from rhizosphere soil of tomato.</title>
        <authorList>
            <person name="Dong H."/>
            <person name="Gao R."/>
        </authorList>
    </citation>
    <scope>NUCLEOTIDE SEQUENCE</scope>
    <source>
        <strain evidence="5">MMSM24</strain>
    </source>
</reference>
<dbReference type="RefSeq" id="WP_179511749.1">
    <property type="nucleotide sequence ID" value="NZ_JANFAU010000002.1"/>
</dbReference>
<dbReference type="Gene3D" id="3.30.910.20">
    <property type="entry name" value="Skp domain"/>
    <property type="match status" value="1"/>
</dbReference>
<comment type="caution">
    <text evidence="5">The sequence shown here is derived from an EMBL/GenBank/DDBJ whole genome shotgun (WGS) entry which is preliminary data.</text>
</comment>
<name>A0AA41ZD64_9SPHN</name>
<proteinExistence type="inferred from homology"/>
<evidence type="ECO:0000256" key="4">
    <source>
        <dbReference type="SAM" id="SignalP"/>
    </source>
</evidence>
<evidence type="ECO:0000256" key="3">
    <source>
        <dbReference type="SAM" id="MobiDB-lite"/>
    </source>
</evidence>
<dbReference type="InterPro" id="IPR024930">
    <property type="entry name" value="Skp_dom_sf"/>
</dbReference>
<dbReference type="InterPro" id="IPR005632">
    <property type="entry name" value="Chaperone_Skp"/>
</dbReference>
<sequence>MNSFKTMLMTAALVAPGALLAGVSHAQVGGVAVVDPDGAVGNSNAWKTAASQLQTTYKATLDQAEARRQAIANEIQPLVAKAQADQKANVPQAQLQTQLQAIQAKEQAGNAELQRMTLPYARARGYAIEQIQAQLKAAIDAAAARKKASIVIGPNDVVHLDPAGDLTADVTTELNRLVPSVSIAPPANWQPGQQGGAAAPAPANTKQPQGR</sequence>
<dbReference type="SUPFAM" id="SSF111384">
    <property type="entry name" value="OmpH-like"/>
    <property type="match status" value="1"/>
</dbReference>
<dbReference type="GO" id="GO:0051082">
    <property type="term" value="F:unfolded protein binding"/>
    <property type="evidence" value="ECO:0007669"/>
    <property type="project" value="InterPro"/>
</dbReference>
<dbReference type="GO" id="GO:0005829">
    <property type="term" value="C:cytosol"/>
    <property type="evidence" value="ECO:0007669"/>
    <property type="project" value="TreeGrafter"/>
</dbReference>